<reference evidence="1 2" key="1">
    <citation type="submission" date="2016-10" db="EMBL/GenBank/DDBJ databases">
        <authorList>
            <person name="de Groot N.N."/>
        </authorList>
    </citation>
    <scope>NUCLEOTIDE SEQUENCE [LARGE SCALE GENOMIC DNA]</scope>
    <source>
        <strain evidence="1 2">DSM 25584</strain>
    </source>
</reference>
<dbReference type="AlphaFoldDB" id="A0A1G7L8E1"/>
<dbReference type="OrthoDB" id="9999776at2"/>
<keyword evidence="2" id="KW-1185">Reference proteome</keyword>
<dbReference type="EMBL" id="FNCE01000001">
    <property type="protein sequence ID" value="SDF45723.1"/>
    <property type="molecule type" value="Genomic_DNA"/>
</dbReference>
<evidence type="ECO:0000313" key="1">
    <source>
        <dbReference type="EMBL" id="SDF45723.1"/>
    </source>
</evidence>
<evidence type="ECO:0000313" key="2">
    <source>
        <dbReference type="Proteomes" id="UP000199415"/>
    </source>
</evidence>
<organism evidence="1 2">
    <name type="scientific">Limimonas halophila</name>
    <dbReference type="NCBI Taxonomy" id="1082479"/>
    <lineage>
        <taxon>Bacteria</taxon>
        <taxon>Pseudomonadati</taxon>
        <taxon>Pseudomonadota</taxon>
        <taxon>Alphaproteobacteria</taxon>
        <taxon>Rhodospirillales</taxon>
        <taxon>Rhodovibrionaceae</taxon>
        <taxon>Limimonas</taxon>
    </lineage>
</organism>
<sequence length="102" mass="10039">MKALKALVIGMAVLIVLGLGVVVAKIIADSSDATGPRADLGTLHLGLDDACRIAGVTGTDDRLVVRLDGPADAGCGEVLLVDPGAGKVVGRIAPGQAPKGSS</sequence>
<dbReference type="RefSeq" id="WP_090018215.1">
    <property type="nucleotide sequence ID" value="NZ_FNCE01000001.1"/>
</dbReference>
<protein>
    <submittedName>
        <fullName evidence="1">Uncharacterized protein</fullName>
    </submittedName>
</protein>
<dbReference type="STRING" id="1082479.SAMN05216241_101156"/>
<name>A0A1G7L8E1_9PROT</name>
<dbReference type="Proteomes" id="UP000199415">
    <property type="component" value="Unassembled WGS sequence"/>
</dbReference>
<gene>
    <name evidence="1" type="ORF">SAMN05216241_101156</name>
</gene>
<proteinExistence type="predicted"/>
<accession>A0A1G7L8E1</accession>